<comment type="catalytic activity">
    <reaction evidence="7 8">
        <text>L-histidinol phosphate + H2O = L-histidinol + phosphate</text>
        <dbReference type="Rhea" id="RHEA:14465"/>
        <dbReference type="ChEBI" id="CHEBI:15377"/>
        <dbReference type="ChEBI" id="CHEBI:43474"/>
        <dbReference type="ChEBI" id="CHEBI:57699"/>
        <dbReference type="ChEBI" id="CHEBI:57980"/>
        <dbReference type="EC" id="3.1.3.15"/>
    </reaction>
</comment>
<protein>
    <recommendedName>
        <fullName evidence="3 8">Histidinol-phosphatase</fullName>
        <shortName evidence="8">HolPase</shortName>
        <ecNumber evidence="3 8">3.1.3.15</ecNumber>
    </recommendedName>
</protein>
<evidence type="ECO:0000313" key="11">
    <source>
        <dbReference type="Proteomes" id="UP000616595"/>
    </source>
</evidence>
<organism evidence="10 11">
    <name type="scientific">Acetobacterium paludosum</name>
    <dbReference type="NCBI Taxonomy" id="52693"/>
    <lineage>
        <taxon>Bacteria</taxon>
        <taxon>Bacillati</taxon>
        <taxon>Bacillota</taxon>
        <taxon>Clostridia</taxon>
        <taxon>Eubacteriales</taxon>
        <taxon>Eubacteriaceae</taxon>
        <taxon>Acetobacterium</taxon>
    </lineage>
</organism>
<dbReference type="InterPro" id="IPR010140">
    <property type="entry name" value="Histidinol_P_phosphatase_HisJ"/>
</dbReference>
<dbReference type="SMART" id="SM00481">
    <property type="entry name" value="POLIIIAc"/>
    <property type="match status" value="1"/>
</dbReference>
<dbReference type="Gene3D" id="3.20.20.140">
    <property type="entry name" value="Metal-dependent hydrolases"/>
    <property type="match status" value="1"/>
</dbReference>
<dbReference type="SUPFAM" id="SSF89550">
    <property type="entry name" value="PHP domain-like"/>
    <property type="match status" value="1"/>
</dbReference>
<evidence type="ECO:0000256" key="8">
    <source>
        <dbReference type="RuleBase" id="RU366003"/>
    </source>
</evidence>
<dbReference type="PANTHER" id="PTHR21039:SF0">
    <property type="entry name" value="HISTIDINOL-PHOSPHATASE"/>
    <property type="match status" value="1"/>
</dbReference>
<comment type="pathway">
    <text evidence="1 8">Amino-acid biosynthesis; L-histidine biosynthesis; L-histidine from 5-phospho-alpha-D-ribose 1-diphosphate: step 8/9.</text>
</comment>
<reference evidence="10" key="1">
    <citation type="submission" date="2019-10" db="EMBL/GenBank/DDBJ databases">
        <authorList>
            <person name="Ross D.E."/>
            <person name="Gulliver D."/>
        </authorList>
    </citation>
    <scope>NUCLEOTIDE SEQUENCE</scope>
    <source>
        <strain evidence="10">DER-2019</strain>
    </source>
</reference>
<dbReference type="GO" id="GO:0004401">
    <property type="term" value="F:histidinol-phosphatase activity"/>
    <property type="evidence" value="ECO:0007669"/>
    <property type="project" value="UniProtKB-UniRule"/>
</dbReference>
<sequence>MQTFGGIKMIQANYHVHSNYCDGKNSLEEMVKAGIEAGLKSMGLSSHMPLPFLNDWTMEEANLENYFKDIANLKKKYALSIELYCGMEIDYFIDRKDISELAKKVWPRLDYTIMSIHTIGSTYRDDISYIDDSQEDFAKGIRNYYNNQSQKFIEDYFKAVGNMVKKYQPDILGHIDLIKKYNQGNFFFNEKDTWYQETVKHCLDVIAMTNTRMEINTGANMRVPGVGRYPSDWMIPEMCKRNIPITIGGDTHSVEGIVNEFNEAEAILLSCGYKEYWILKKGRWESQPLGV</sequence>
<evidence type="ECO:0000256" key="7">
    <source>
        <dbReference type="ARBA" id="ARBA00049158"/>
    </source>
</evidence>
<evidence type="ECO:0000256" key="6">
    <source>
        <dbReference type="ARBA" id="ARBA00023102"/>
    </source>
</evidence>
<dbReference type="Proteomes" id="UP000616595">
    <property type="component" value="Unassembled WGS sequence"/>
</dbReference>
<name>A0A923KYI9_9FIRM</name>
<dbReference type="CDD" id="cd12110">
    <property type="entry name" value="PHP_HisPPase_Hisj_like"/>
    <property type="match status" value="1"/>
</dbReference>
<evidence type="ECO:0000256" key="5">
    <source>
        <dbReference type="ARBA" id="ARBA00022801"/>
    </source>
</evidence>
<gene>
    <name evidence="10" type="primary">hisJ</name>
    <name evidence="10" type="ORF">GH810_15580</name>
</gene>
<keyword evidence="4 8" id="KW-0028">Amino-acid biosynthesis</keyword>
<dbReference type="NCBIfam" id="NF005996">
    <property type="entry name" value="PRK08123.1"/>
    <property type="match status" value="1"/>
</dbReference>
<evidence type="ECO:0000256" key="4">
    <source>
        <dbReference type="ARBA" id="ARBA00022605"/>
    </source>
</evidence>
<feature type="domain" description="Polymerase/histidinol phosphatase N-terminal" evidence="9">
    <location>
        <begin position="12"/>
        <end position="93"/>
    </location>
</feature>
<dbReference type="AlphaFoldDB" id="A0A923KYI9"/>
<dbReference type="GO" id="GO:0000105">
    <property type="term" value="P:L-histidine biosynthetic process"/>
    <property type="evidence" value="ECO:0007669"/>
    <property type="project" value="UniProtKB-UniRule"/>
</dbReference>
<dbReference type="OrthoDB" id="9775255at2"/>
<reference evidence="10" key="2">
    <citation type="submission" date="2020-10" db="EMBL/GenBank/DDBJ databases">
        <title>Comparative genomics of the Acetobacterium genus.</title>
        <authorList>
            <person name="Marshall C."/>
            <person name="May H."/>
            <person name="Norman S."/>
        </authorList>
    </citation>
    <scope>NUCLEOTIDE SEQUENCE</scope>
    <source>
        <strain evidence="10">DER-2019</strain>
    </source>
</reference>
<dbReference type="EMBL" id="WJBD01000024">
    <property type="protein sequence ID" value="MBC3889731.1"/>
    <property type="molecule type" value="Genomic_DNA"/>
</dbReference>
<proteinExistence type="inferred from homology"/>
<comment type="similarity">
    <text evidence="2 8">Belongs to the PHP hydrolase family. HisK subfamily.</text>
</comment>
<dbReference type="PANTHER" id="PTHR21039">
    <property type="entry name" value="HISTIDINOL PHOSPHATASE-RELATED"/>
    <property type="match status" value="1"/>
</dbReference>
<accession>A0A923KYI9</accession>
<dbReference type="EC" id="3.1.3.15" evidence="3 8"/>
<keyword evidence="5 8" id="KW-0378">Hydrolase</keyword>
<evidence type="ECO:0000313" key="10">
    <source>
        <dbReference type="EMBL" id="MBC3889731.1"/>
    </source>
</evidence>
<evidence type="ECO:0000256" key="2">
    <source>
        <dbReference type="ARBA" id="ARBA00009152"/>
    </source>
</evidence>
<dbReference type="InterPro" id="IPR004013">
    <property type="entry name" value="PHP_dom"/>
</dbReference>
<dbReference type="GO" id="GO:0005737">
    <property type="term" value="C:cytoplasm"/>
    <property type="evidence" value="ECO:0007669"/>
    <property type="project" value="TreeGrafter"/>
</dbReference>
<dbReference type="Pfam" id="PF02811">
    <property type="entry name" value="PHP"/>
    <property type="match status" value="1"/>
</dbReference>
<dbReference type="InterPro" id="IPR016195">
    <property type="entry name" value="Pol/histidinol_Pase-like"/>
</dbReference>
<comment type="caution">
    <text evidence="10">The sequence shown here is derived from an EMBL/GenBank/DDBJ whole genome shotgun (WGS) entry which is preliminary data.</text>
</comment>
<dbReference type="NCBIfam" id="TIGR01856">
    <property type="entry name" value="hisJ_fam"/>
    <property type="match status" value="1"/>
</dbReference>
<evidence type="ECO:0000256" key="1">
    <source>
        <dbReference type="ARBA" id="ARBA00004970"/>
    </source>
</evidence>
<keyword evidence="11" id="KW-1185">Reference proteome</keyword>
<keyword evidence="6 8" id="KW-0368">Histidine biosynthesis</keyword>
<dbReference type="InterPro" id="IPR003141">
    <property type="entry name" value="Pol/His_phosphatase_N"/>
</dbReference>
<evidence type="ECO:0000256" key="3">
    <source>
        <dbReference type="ARBA" id="ARBA00013085"/>
    </source>
</evidence>
<evidence type="ECO:0000259" key="9">
    <source>
        <dbReference type="SMART" id="SM00481"/>
    </source>
</evidence>